<keyword evidence="5" id="KW-1185">Reference proteome</keyword>
<feature type="region of interest" description="Disordered" evidence="2">
    <location>
        <begin position="126"/>
        <end position="176"/>
    </location>
</feature>
<dbReference type="EMBL" id="PGCJ01000397">
    <property type="protein sequence ID" value="PLW29827.1"/>
    <property type="molecule type" value="Genomic_DNA"/>
</dbReference>
<dbReference type="EMBL" id="PGCI01000029">
    <property type="protein sequence ID" value="PLW47705.1"/>
    <property type="molecule type" value="Genomic_DNA"/>
</dbReference>
<reference evidence="5 6" key="1">
    <citation type="submission" date="2017-11" db="EMBL/GenBank/DDBJ databases">
        <title>De novo assembly and phasing of dikaryotic genomes from two isolates of Puccinia coronata f. sp. avenae, the causal agent of oat crown rust.</title>
        <authorList>
            <person name="Miller M.E."/>
            <person name="Zhang Y."/>
            <person name="Omidvar V."/>
            <person name="Sperschneider J."/>
            <person name="Schwessinger B."/>
            <person name="Raley C."/>
            <person name="Palmer J.M."/>
            <person name="Garnica D."/>
            <person name="Upadhyaya N."/>
            <person name="Rathjen J."/>
            <person name="Taylor J.M."/>
            <person name="Park R.F."/>
            <person name="Dodds P.N."/>
            <person name="Hirsch C.D."/>
            <person name="Kianian S.F."/>
            <person name="Figueroa M."/>
        </authorList>
    </citation>
    <scope>NUCLEOTIDE SEQUENCE [LARGE SCALE GENOMIC DNA]</scope>
    <source>
        <strain evidence="3">12NC29</strain>
        <strain evidence="4">12SD80</strain>
    </source>
</reference>
<feature type="coiled-coil region" evidence="1">
    <location>
        <begin position="62"/>
        <end position="99"/>
    </location>
</feature>
<proteinExistence type="predicted"/>
<evidence type="ECO:0000313" key="4">
    <source>
        <dbReference type="EMBL" id="PLW47705.1"/>
    </source>
</evidence>
<keyword evidence="1" id="KW-0175">Coiled coil</keyword>
<sequence>MRLSREEEAKRLQNRPDPNALALFDDGHELHNNNAGHMDLIDTSIPLQQTGYQPQFASFNPYAQQQEEYMRQQQQMQAQQQAIEEQARYEAAMMQQQQQQMLMQQQQQQQMMMAQHTAVQPIQPQMTSYGSNNPLAQFSQQAPAPGPMMQQTHSLAQSLPARAPSCNGARNSESEA</sequence>
<evidence type="ECO:0000313" key="3">
    <source>
        <dbReference type="EMBL" id="PLW29827.1"/>
    </source>
</evidence>
<organism evidence="4 6">
    <name type="scientific">Puccinia coronata f. sp. avenae</name>
    <dbReference type="NCBI Taxonomy" id="200324"/>
    <lineage>
        <taxon>Eukaryota</taxon>
        <taxon>Fungi</taxon>
        <taxon>Dikarya</taxon>
        <taxon>Basidiomycota</taxon>
        <taxon>Pucciniomycotina</taxon>
        <taxon>Pucciniomycetes</taxon>
        <taxon>Pucciniales</taxon>
        <taxon>Pucciniaceae</taxon>
        <taxon>Puccinia</taxon>
    </lineage>
</organism>
<feature type="compositionally biased region" description="Polar residues" evidence="2">
    <location>
        <begin position="126"/>
        <end position="139"/>
    </location>
</feature>
<name>A0A2N5VCI8_9BASI</name>
<dbReference type="Proteomes" id="UP000235388">
    <property type="component" value="Unassembled WGS sequence"/>
</dbReference>
<dbReference type="Proteomes" id="UP000235392">
    <property type="component" value="Unassembled WGS sequence"/>
</dbReference>
<dbReference type="STRING" id="200324.A0A2N5VCI8"/>
<dbReference type="OrthoDB" id="4033880at2759"/>
<gene>
    <name evidence="3" type="ORF">PCANC_20127</name>
    <name evidence="4" type="ORF">PCASD_04117</name>
</gene>
<evidence type="ECO:0000313" key="5">
    <source>
        <dbReference type="Proteomes" id="UP000235388"/>
    </source>
</evidence>
<evidence type="ECO:0000313" key="6">
    <source>
        <dbReference type="Proteomes" id="UP000235392"/>
    </source>
</evidence>
<accession>A0A2N5VCI8</accession>
<dbReference type="AlphaFoldDB" id="A0A2N5VCI8"/>
<evidence type="ECO:0000256" key="2">
    <source>
        <dbReference type="SAM" id="MobiDB-lite"/>
    </source>
</evidence>
<evidence type="ECO:0000256" key="1">
    <source>
        <dbReference type="SAM" id="Coils"/>
    </source>
</evidence>
<protein>
    <submittedName>
        <fullName evidence="4">Uncharacterized protein</fullName>
    </submittedName>
</protein>
<comment type="caution">
    <text evidence="4">The sequence shown here is derived from an EMBL/GenBank/DDBJ whole genome shotgun (WGS) entry which is preliminary data.</text>
</comment>
<feature type="compositionally biased region" description="Low complexity" evidence="2">
    <location>
        <begin position="140"/>
        <end position="151"/>
    </location>
</feature>